<accession>A0AAV4TZY9</accession>
<sequence>MTTVELVEFPRKLVFPEYGEKVVKIPYSGIGPYYNAELYRNGVIVDNGRLTCAAFNEFIMIYAKAVKKSDKGIYKLILRNVFEQAEATFTLKVRSGPKIQDCPAEVFCLEGAPARFKVGGKSMGSCSLQLFKNKQCITDNRITFENFDNVIIVCVKKVCKADRGKYEIVVKNNLGQSKAEFSFKVIGISKIEFPKELFFPYNRQVCKISHSSYGRFFFIRMVKEGQIENDRIRCNIFEGCVTISLIEACKNDEGLYKIVLKNNFELAEATFTLKVGGNAPLNPVRPINIESSIAGCLSSIVEKTTEQESTTLNSEQSRISTLSFMQSGNIESSVVDCLSSMVEKTVDQGISTPSFVQPSNIESYIMDCISSMVEKTANQAGFFFFLRISTPSFVPASNIESSIMDCISSMVEKTADHGISTPSFVQPNNIESSIRDCVSSMVEKTADHAIDVVVSELSVCKQGISTPSFVPASNIESSIMDCISSMVEKTADHGILTPSNIESSIMNCISSMVEKTANHGISTPSFVQPNNIESSIRDCVSSVAEKNADRGISTPSFVPASNIESSIMDCISSMVEKTADHESRTLNSGQSSKCQSSMNHGISTLSFVQPSNVESSVVDCLSSMVEKTVYQENTTLNSVQSSKFQSSMNHGISTLSFVQPNNVESSIMDCISSMIEKTADQGISTPSFVQPSNIESSIVDCISSMVEKTADQRIVTRSPVPSTIESSVADCLSSIIENTVDQGIVTRSPVTSTIESSVADCLSSIIENTVDQGIVTQSPVPSSTIESSIADCLSSIIENTVDEGIVTRSPVTSTIESSVEDCLSSIIENTVDQGIVTRSPVTSTIESSVADCLSSIIENTVDQGIVTQSSVPSSTIESSVADCLSSIIENTVDKESTKLNPVLPNKANFSMDQRMTTLSPVQPNTEYSSVLNCLSSMVEKIINEASTTTSPDEPRFVESFMEEFEDQGIMMQNPVPSNNAEPYTEDCISFMVERTIELETTPFDERTKDEEIMHLRLVQPCNIEYMKKIADQECSLYKSRLRNDIVSSVEEIIELDEYKFYFPKELAFAENSSKTLKIFHSDFRPYFYAVLLKDKQVVNDKRLRCTVVDDCLVIKCCAIRKEDEGLYKILLMNNDKYMAETFALKVEPNPKIEFWDGEMTYLENSDAIIRATYKGSSPVDIQLLKQEVDVIENDRLHFHVYENDIHNIIDIHITKVCKTDAGTYSIFIFNKFGYSDATFVLNVIDKCEFHFPKELVLQEDICKIITILHYDCEPFSAVKFVKEEDLEGDDEVEDYDEVPDDDDDEVQDDDDDDEGEDDRITGAVFRNHVVLKFDGICESDEGTYKVILKNNSWQLEAYFTLRIGIKPKITTYPGLVISRKKSDADVKISLDATRPFETRLLKDLKKVRQDDRLNIEILKDGIVVHISNVRDTDAGTYLVIVTNQYGSDDAALEQKKNYITIKLKTGNKMTY</sequence>
<evidence type="ECO:0000256" key="2">
    <source>
        <dbReference type="SAM" id="MobiDB-lite"/>
    </source>
</evidence>
<dbReference type="Gene3D" id="2.60.40.10">
    <property type="entry name" value="Immunoglobulins"/>
    <property type="match status" value="3"/>
</dbReference>
<dbReference type="InterPro" id="IPR013783">
    <property type="entry name" value="Ig-like_fold"/>
</dbReference>
<evidence type="ECO:0000256" key="1">
    <source>
        <dbReference type="ARBA" id="ARBA00022737"/>
    </source>
</evidence>
<feature type="domain" description="Immunoglobulin I-set" evidence="3">
    <location>
        <begin position="97"/>
        <end position="185"/>
    </location>
</feature>
<evidence type="ECO:0000259" key="3">
    <source>
        <dbReference type="Pfam" id="PF07679"/>
    </source>
</evidence>
<dbReference type="Proteomes" id="UP001054837">
    <property type="component" value="Unassembled WGS sequence"/>
</dbReference>
<dbReference type="InterPro" id="IPR050964">
    <property type="entry name" value="Striated_Muscle_Regulatory"/>
</dbReference>
<gene>
    <name evidence="4" type="ORF">CDAR_200621</name>
</gene>
<dbReference type="PANTHER" id="PTHR13817:SF166">
    <property type="entry name" value="NEURONAL IGCAM-RELATED"/>
    <property type="match status" value="1"/>
</dbReference>
<keyword evidence="5" id="KW-1185">Reference proteome</keyword>
<dbReference type="PANTHER" id="PTHR13817">
    <property type="entry name" value="TITIN"/>
    <property type="match status" value="1"/>
</dbReference>
<dbReference type="InterPro" id="IPR013098">
    <property type="entry name" value="Ig_I-set"/>
</dbReference>
<evidence type="ECO:0000313" key="4">
    <source>
        <dbReference type="EMBL" id="GIY51062.1"/>
    </source>
</evidence>
<dbReference type="InterPro" id="IPR036179">
    <property type="entry name" value="Ig-like_dom_sf"/>
</dbReference>
<protein>
    <recommendedName>
        <fullName evidence="3">Immunoglobulin I-set domain-containing protein</fullName>
    </recommendedName>
</protein>
<dbReference type="SUPFAM" id="SSF48726">
    <property type="entry name" value="Immunoglobulin"/>
    <property type="match status" value="3"/>
</dbReference>
<dbReference type="CDD" id="cd00096">
    <property type="entry name" value="Ig"/>
    <property type="match status" value="1"/>
</dbReference>
<comment type="caution">
    <text evidence="4">The sequence shown here is derived from an EMBL/GenBank/DDBJ whole genome shotgun (WGS) entry which is preliminary data.</text>
</comment>
<keyword evidence="1" id="KW-0677">Repeat</keyword>
<name>A0AAV4TZY9_9ARAC</name>
<dbReference type="Pfam" id="PF07679">
    <property type="entry name" value="I-set"/>
    <property type="match status" value="1"/>
</dbReference>
<evidence type="ECO:0000313" key="5">
    <source>
        <dbReference type="Proteomes" id="UP001054837"/>
    </source>
</evidence>
<dbReference type="EMBL" id="BPLQ01010494">
    <property type="protein sequence ID" value="GIY51062.1"/>
    <property type="molecule type" value="Genomic_DNA"/>
</dbReference>
<feature type="region of interest" description="Disordered" evidence="2">
    <location>
        <begin position="1286"/>
        <end position="1317"/>
    </location>
</feature>
<organism evidence="4 5">
    <name type="scientific">Caerostris darwini</name>
    <dbReference type="NCBI Taxonomy" id="1538125"/>
    <lineage>
        <taxon>Eukaryota</taxon>
        <taxon>Metazoa</taxon>
        <taxon>Ecdysozoa</taxon>
        <taxon>Arthropoda</taxon>
        <taxon>Chelicerata</taxon>
        <taxon>Arachnida</taxon>
        <taxon>Araneae</taxon>
        <taxon>Araneomorphae</taxon>
        <taxon>Entelegynae</taxon>
        <taxon>Araneoidea</taxon>
        <taxon>Araneidae</taxon>
        <taxon>Caerostris</taxon>
    </lineage>
</organism>
<proteinExistence type="predicted"/>
<reference evidence="4 5" key="1">
    <citation type="submission" date="2021-06" db="EMBL/GenBank/DDBJ databases">
        <title>Caerostris darwini draft genome.</title>
        <authorList>
            <person name="Kono N."/>
            <person name="Arakawa K."/>
        </authorList>
    </citation>
    <scope>NUCLEOTIDE SEQUENCE [LARGE SCALE GENOMIC DNA]</scope>
</reference>